<evidence type="ECO:0000313" key="2">
    <source>
        <dbReference type="EMBL" id="PWZ28021.1"/>
    </source>
</evidence>
<evidence type="ECO:0000313" key="3">
    <source>
        <dbReference type="Proteomes" id="UP000251960"/>
    </source>
</evidence>
<feature type="non-terminal residue" evidence="2">
    <location>
        <position position="1"/>
    </location>
</feature>
<name>A0A3L6F6T6_MAIZE</name>
<proteinExistence type="predicted"/>
<keyword evidence="1" id="KW-0812">Transmembrane</keyword>
<sequence length="40" mass="4716">SDIEYPDILSDKSSRISRYLIWIAVCILLIVCRKKLIIHK</sequence>
<keyword evidence="1" id="KW-1133">Transmembrane helix</keyword>
<dbReference type="Proteomes" id="UP000251960">
    <property type="component" value="Chromosome 4"/>
</dbReference>
<dbReference type="AlphaFoldDB" id="A0A3L6F6T6"/>
<organism evidence="2 3">
    <name type="scientific">Zea mays</name>
    <name type="common">Maize</name>
    <dbReference type="NCBI Taxonomy" id="4577"/>
    <lineage>
        <taxon>Eukaryota</taxon>
        <taxon>Viridiplantae</taxon>
        <taxon>Streptophyta</taxon>
        <taxon>Embryophyta</taxon>
        <taxon>Tracheophyta</taxon>
        <taxon>Spermatophyta</taxon>
        <taxon>Magnoliopsida</taxon>
        <taxon>Liliopsida</taxon>
        <taxon>Poales</taxon>
        <taxon>Poaceae</taxon>
        <taxon>PACMAD clade</taxon>
        <taxon>Panicoideae</taxon>
        <taxon>Andropogonodae</taxon>
        <taxon>Andropogoneae</taxon>
        <taxon>Tripsacinae</taxon>
        <taxon>Zea</taxon>
    </lineage>
</organism>
<feature type="transmembrane region" description="Helical" evidence="1">
    <location>
        <begin position="16"/>
        <end position="32"/>
    </location>
</feature>
<dbReference type="EMBL" id="NCVQ01000005">
    <property type="protein sequence ID" value="PWZ28021.1"/>
    <property type="molecule type" value="Genomic_DNA"/>
</dbReference>
<keyword evidence="1" id="KW-0472">Membrane</keyword>
<evidence type="ECO:0000256" key="1">
    <source>
        <dbReference type="SAM" id="Phobius"/>
    </source>
</evidence>
<comment type="caution">
    <text evidence="2">The sequence shown here is derived from an EMBL/GenBank/DDBJ whole genome shotgun (WGS) entry which is preliminary data.</text>
</comment>
<accession>A0A3L6F6T6</accession>
<reference evidence="2 3" key="1">
    <citation type="journal article" date="2018" name="Nat. Genet.">
        <title>Extensive intraspecific gene order and gene structural variations between Mo17 and other maize genomes.</title>
        <authorList>
            <person name="Sun S."/>
            <person name="Zhou Y."/>
            <person name="Chen J."/>
            <person name="Shi J."/>
            <person name="Zhao H."/>
            <person name="Zhao H."/>
            <person name="Song W."/>
            <person name="Zhang M."/>
            <person name="Cui Y."/>
            <person name="Dong X."/>
            <person name="Liu H."/>
            <person name="Ma X."/>
            <person name="Jiao Y."/>
            <person name="Wang B."/>
            <person name="Wei X."/>
            <person name="Stein J.C."/>
            <person name="Glaubitz J.C."/>
            <person name="Lu F."/>
            <person name="Yu G."/>
            <person name="Liang C."/>
            <person name="Fengler K."/>
            <person name="Li B."/>
            <person name="Rafalski A."/>
            <person name="Schnable P.S."/>
            <person name="Ware D.H."/>
            <person name="Buckler E.S."/>
            <person name="Lai J."/>
        </authorList>
    </citation>
    <scope>NUCLEOTIDE SEQUENCE [LARGE SCALE GENOMIC DNA]</scope>
    <source>
        <strain evidence="3">cv. Missouri 17</strain>
        <tissue evidence="2">Seedling</tissue>
    </source>
</reference>
<protein>
    <submittedName>
        <fullName evidence="2">Uncharacterized protein</fullName>
    </submittedName>
</protein>
<gene>
    <name evidence="2" type="ORF">Zm00014a_005307</name>
</gene>